<evidence type="ECO:0000313" key="3">
    <source>
        <dbReference type="Proteomes" id="UP000198703"/>
    </source>
</evidence>
<dbReference type="SUPFAM" id="SSF55144">
    <property type="entry name" value="LigT-like"/>
    <property type="match status" value="1"/>
</dbReference>
<name>A0A1H4DHD6_9RHOB</name>
<proteinExistence type="predicted"/>
<evidence type="ECO:0000259" key="1">
    <source>
        <dbReference type="Pfam" id="PF08975"/>
    </source>
</evidence>
<reference evidence="2 3" key="1">
    <citation type="submission" date="2016-10" db="EMBL/GenBank/DDBJ databases">
        <authorList>
            <person name="de Groot N.N."/>
        </authorList>
    </citation>
    <scope>NUCLEOTIDE SEQUENCE [LARGE SCALE GENOMIC DNA]</scope>
    <source>
        <strain evidence="2 3">DSM 15345</strain>
    </source>
</reference>
<organism evidence="2 3">
    <name type="scientific">Rubrimonas cliftonensis</name>
    <dbReference type="NCBI Taxonomy" id="89524"/>
    <lineage>
        <taxon>Bacteria</taxon>
        <taxon>Pseudomonadati</taxon>
        <taxon>Pseudomonadota</taxon>
        <taxon>Alphaproteobacteria</taxon>
        <taxon>Rhodobacterales</taxon>
        <taxon>Paracoccaceae</taxon>
        <taxon>Rubrimonas</taxon>
    </lineage>
</organism>
<dbReference type="RefSeq" id="WP_175478929.1">
    <property type="nucleotide sequence ID" value="NZ_FNQM01000010.1"/>
</dbReference>
<feature type="domain" description="DUF1868" evidence="1">
    <location>
        <begin position="20"/>
        <end position="128"/>
    </location>
</feature>
<evidence type="ECO:0000313" key="2">
    <source>
        <dbReference type="EMBL" id="SEA71916.1"/>
    </source>
</evidence>
<dbReference type="Proteomes" id="UP000198703">
    <property type="component" value="Unassembled WGS sequence"/>
</dbReference>
<sequence length="236" mass="24630">MSYAQTVAAASGPPRFLGERFDGGGRPLRASGNTVIANLNEGAPLAALTAARDALAATDAGPCFAWLPPSSYHMTLYDGLLHARRERGYWPTDLAMDVTDAEADAFMLARLGACPPPGERAFRMILLGIEAGPGGGVGVAMGCEDAAEEARLRGWRDRLAEAAGLAARPGHAAYAFHVTLAYAVAWADADAAPAFDAALAQAGATLAARLPLVEAWPPLYCHFADMTRFDTVCALG</sequence>
<dbReference type="STRING" id="89524.SAMN05444370_11027"/>
<dbReference type="InterPro" id="IPR015069">
    <property type="entry name" value="2H-PEstase_DUF1868"/>
</dbReference>
<dbReference type="InterPro" id="IPR009097">
    <property type="entry name" value="Cyclic_Pdiesterase"/>
</dbReference>
<dbReference type="Pfam" id="PF08975">
    <property type="entry name" value="2H-phosphodiest"/>
    <property type="match status" value="1"/>
</dbReference>
<gene>
    <name evidence="2" type="ORF">SAMN05444370_11027</name>
</gene>
<dbReference type="AlphaFoldDB" id="A0A1H4DHD6"/>
<keyword evidence="3" id="KW-1185">Reference proteome</keyword>
<dbReference type="EMBL" id="FNQM01000010">
    <property type="protein sequence ID" value="SEA71916.1"/>
    <property type="molecule type" value="Genomic_DNA"/>
</dbReference>
<protein>
    <recommendedName>
        <fullName evidence="1">DUF1868 domain-containing protein</fullName>
    </recommendedName>
</protein>
<accession>A0A1H4DHD6</accession>
<dbReference type="Gene3D" id="3.90.1140.10">
    <property type="entry name" value="Cyclic phosphodiesterase"/>
    <property type="match status" value="1"/>
</dbReference>